<dbReference type="SUPFAM" id="SSF103473">
    <property type="entry name" value="MFS general substrate transporter"/>
    <property type="match status" value="1"/>
</dbReference>
<feature type="transmembrane region" description="Helical" evidence="1">
    <location>
        <begin position="109"/>
        <end position="127"/>
    </location>
</feature>
<feature type="transmembrane region" description="Helical" evidence="1">
    <location>
        <begin position="20"/>
        <end position="38"/>
    </location>
</feature>
<dbReference type="InterPro" id="IPR036259">
    <property type="entry name" value="MFS_trans_sf"/>
</dbReference>
<evidence type="ECO:0000256" key="1">
    <source>
        <dbReference type="SAM" id="Phobius"/>
    </source>
</evidence>
<keyword evidence="1" id="KW-0472">Membrane</keyword>
<gene>
    <name evidence="2" type="ORF">PFDSM3638_04735</name>
</gene>
<evidence type="ECO:0008006" key="4">
    <source>
        <dbReference type="Google" id="ProtNLM"/>
    </source>
</evidence>
<organism evidence="2 3">
    <name type="scientific">Pyrococcus furiosus (strain ATCC 43587 / DSM 3638 / JCM 8422 / Vc1)</name>
    <dbReference type="NCBI Taxonomy" id="186497"/>
    <lineage>
        <taxon>Archaea</taxon>
        <taxon>Methanobacteriati</taxon>
        <taxon>Methanobacteriota</taxon>
        <taxon>Thermococci</taxon>
        <taxon>Thermococcales</taxon>
        <taxon>Thermococcaceae</taxon>
        <taxon>Pyrococcus</taxon>
    </lineage>
</organism>
<dbReference type="GeneID" id="41712755"/>
<accession>A0A5C0XPM1</accession>
<sequence length="129" mass="14327">MRIAGTYASERVPKNKGFHAIALGMFLNALYAFVMALAPPFWLALAVYAIGDFGNALWFPFYRSWLFKLIPRERTTEFHAALSSYQRVLGLITPITAGALASIHPTLPYSGSLMAFILAGVFLLWIAKK</sequence>
<protein>
    <recommendedName>
        <fullName evidence="4">MFS transporter</fullName>
    </recommendedName>
</protein>
<evidence type="ECO:0000313" key="3">
    <source>
        <dbReference type="Proteomes" id="UP000324354"/>
    </source>
</evidence>
<reference evidence="2 3" key="1">
    <citation type="submission" date="2017-08" db="EMBL/GenBank/DDBJ databases">
        <title>Resequencing and Reannotation of the genome of Pyrococcus furiosus type strain DSM3638.</title>
        <authorList>
            <person name="Reichelt R.M."/>
            <person name="Bunk B."/>
        </authorList>
    </citation>
    <scope>NUCLEOTIDE SEQUENCE [LARGE SCALE GENOMIC DNA]</scope>
    <source>
        <strain evidence="2 3">DSM 3638</strain>
    </source>
</reference>
<dbReference type="RefSeq" id="WP_014835285.1">
    <property type="nucleotide sequence ID" value="NZ_CP023154.1"/>
</dbReference>
<dbReference type="Gene3D" id="1.20.1250.20">
    <property type="entry name" value="MFS general substrate transporter like domains"/>
    <property type="match status" value="1"/>
</dbReference>
<keyword evidence="1" id="KW-0812">Transmembrane</keyword>
<dbReference type="PANTHER" id="PTHR23518">
    <property type="entry name" value="C-METHYLTRANSFERASE"/>
    <property type="match status" value="1"/>
</dbReference>
<dbReference type="EMBL" id="CP023154">
    <property type="protein sequence ID" value="QEK78611.1"/>
    <property type="molecule type" value="Genomic_DNA"/>
</dbReference>
<dbReference type="AlphaFoldDB" id="A0A5C0XPM1"/>
<proteinExistence type="predicted"/>
<dbReference type="Proteomes" id="UP000324354">
    <property type="component" value="Chromosome"/>
</dbReference>
<name>A0A5C0XPM1_PYRFU</name>
<dbReference type="PANTHER" id="PTHR23518:SF2">
    <property type="entry name" value="MAJOR FACILITATOR SUPERFAMILY TRANSPORTER"/>
    <property type="match status" value="1"/>
</dbReference>
<keyword evidence="1" id="KW-1133">Transmembrane helix</keyword>
<evidence type="ECO:0000313" key="2">
    <source>
        <dbReference type="EMBL" id="QEK78611.1"/>
    </source>
</evidence>